<keyword evidence="1" id="KW-0433">Leucine-rich repeat</keyword>
<dbReference type="RefSeq" id="XP_002554765.1">
    <property type="nucleotide sequence ID" value="XM_002554719.1"/>
</dbReference>
<dbReference type="PROSITE" id="PS50245">
    <property type="entry name" value="CAP_GLY_2"/>
    <property type="match status" value="1"/>
</dbReference>
<evidence type="ECO:0000313" key="6">
    <source>
        <dbReference type="Proteomes" id="UP000002036"/>
    </source>
</evidence>
<dbReference type="SMART" id="SM01052">
    <property type="entry name" value="CAP_GLY"/>
    <property type="match status" value="1"/>
</dbReference>
<dbReference type="Pfam" id="PF01302">
    <property type="entry name" value="CAP_GLY"/>
    <property type="match status" value="1"/>
</dbReference>
<protein>
    <submittedName>
        <fullName evidence="5">KLTH0F13244p</fullName>
    </submittedName>
</protein>
<dbReference type="Gene3D" id="2.30.30.190">
    <property type="entry name" value="CAP Gly-rich-like domain"/>
    <property type="match status" value="1"/>
</dbReference>
<dbReference type="InterPro" id="IPR036859">
    <property type="entry name" value="CAP-Gly_dom_sf"/>
</dbReference>
<evidence type="ECO:0000256" key="2">
    <source>
        <dbReference type="ARBA" id="ARBA00022737"/>
    </source>
</evidence>
<dbReference type="AlphaFoldDB" id="C5DJ39"/>
<proteinExistence type="predicted"/>
<feature type="domain" description="CAP-Gly" evidence="4">
    <location>
        <begin position="33"/>
        <end position="66"/>
    </location>
</feature>
<dbReference type="FunCoup" id="C5DJ39">
    <property type="interactions" value="668"/>
</dbReference>
<dbReference type="PANTHER" id="PTHR15454">
    <property type="entry name" value="NISCHARIN RELATED"/>
    <property type="match status" value="1"/>
</dbReference>
<dbReference type="OrthoDB" id="5273213at2759"/>
<dbReference type="STRING" id="559295.C5DJ39"/>
<dbReference type="OMA" id="SEESHMF"/>
<dbReference type="Gene3D" id="3.10.20.90">
    <property type="entry name" value="Phosphatidylinositol 3-kinase Catalytic Subunit, Chain A, domain 1"/>
    <property type="match status" value="1"/>
</dbReference>
<organism evidence="5 6">
    <name type="scientific">Lachancea thermotolerans (strain ATCC 56472 / CBS 6340 / NRRL Y-8284)</name>
    <name type="common">Yeast</name>
    <name type="synonym">Kluyveromyces thermotolerans</name>
    <dbReference type="NCBI Taxonomy" id="559295"/>
    <lineage>
        <taxon>Eukaryota</taxon>
        <taxon>Fungi</taxon>
        <taxon>Dikarya</taxon>
        <taxon>Ascomycota</taxon>
        <taxon>Saccharomycotina</taxon>
        <taxon>Saccharomycetes</taxon>
        <taxon>Saccharomycetales</taxon>
        <taxon>Saccharomycetaceae</taxon>
        <taxon>Lachancea</taxon>
    </lineage>
</organism>
<dbReference type="InterPro" id="IPR029071">
    <property type="entry name" value="Ubiquitin-like_domsf"/>
</dbReference>
<dbReference type="HOGENOM" id="CLU_017716_5_1_1"/>
<accession>C5DJ39</accession>
<evidence type="ECO:0000313" key="5">
    <source>
        <dbReference type="EMBL" id="CAR24328.1"/>
    </source>
</evidence>
<dbReference type="GeneID" id="8292989"/>
<dbReference type="SUPFAM" id="SSF52058">
    <property type="entry name" value="L domain-like"/>
    <property type="match status" value="1"/>
</dbReference>
<dbReference type="InterPro" id="IPR001611">
    <property type="entry name" value="Leu-rich_rpt"/>
</dbReference>
<dbReference type="KEGG" id="lth:KLTH0F13244g"/>
<keyword evidence="2" id="KW-0677">Repeat</keyword>
<evidence type="ECO:0000256" key="3">
    <source>
        <dbReference type="ARBA" id="ARBA00023186"/>
    </source>
</evidence>
<dbReference type="Gene3D" id="3.80.10.10">
    <property type="entry name" value="Ribonuclease Inhibitor"/>
    <property type="match status" value="3"/>
</dbReference>
<reference evidence="5 6" key="1">
    <citation type="journal article" date="2009" name="Genome Res.">
        <title>Comparative genomics of protoploid Saccharomycetaceae.</title>
        <authorList>
            <consortium name="The Genolevures Consortium"/>
            <person name="Souciet J.-L."/>
            <person name="Dujon B."/>
            <person name="Gaillardin C."/>
            <person name="Johnston M."/>
            <person name="Baret P.V."/>
            <person name="Cliften P."/>
            <person name="Sherman D.J."/>
            <person name="Weissenbach J."/>
            <person name="Westhof E."/>
            <person name="Wincker P."/>
            <person name="Jubin C."/>
            <person name="Poulain J."/>
            <person name="Barbe V."/>
            <person name="Segurens B."/>
            <person name="Artiguenave F."/>
            <person name="Anthouard V."/>
            <person name="Vacherie B."/>
            <person name="Val M.-E."/>
            <person name="Fulton R.S."/>
            <person name="Minx P."/>
            <person name="Wilson R."/>
            <person name="Durrens P."/>
            <person name="Jean G."/>
            <person name="Marck C."/>
            <person name="Martin T."/>
            <person name="Nikolski M."/>
            <person name="Rolland T."/>
            <person name="Seret M.-L."/>
            <person name="Casaregola S."/>
            <person name="Despons L."/>
            <person name="Fairhead C."/>
            <person name="Fischer G."/>
            <person name="Lafontaine I."/>
            <person name="Leh V."/>
            <person name="Lemaire M."/>
            <person name="de Montigny J."/>
            <person name="Neuveglise C."/>
            <person name="Thierry A."/>
            <person name="Blanc-Lenfle I."/>
            <person name="Bleykasten C."/>
            <person name="Diffels J."/>
            <person name="Fritsch E."/>
            <person name="Frangeul L."/>
            <person name="Goeffon A."/>
            <person name="Jauniaux N."/>
            <person name="Kachouri-Lafond R."/>
            <person name="Payen C."/>
            <person name="Potier S."/>
            <person name="Pribylova L."/>
            <person name="Ozanne C."/>
            <person name="Richard G.-F."/>
            <person name="Sacerdot C."/>
            <person name="Straub M.-L."/>
            <person name="Talla E."/>
        </authorList>
    </citation>
    <scope>NUCLEOTIDE SEQUENCE [LARGE SCALE GENOMIC DNA]</scope>
    <source>
        <strain evidence="6">ATCC 56472 / CBS 6340 / NRRL Y-8284</strain>
    </source>
</reference>
<dbReference type="SUPFAM" id="SSF74924">
    <property type="entry name" value="Cap-Gly domain"/>
    <property type="match status" value="1"/>
</dbReference>
<gene>
    <name evidence="5" type="ordered locus">KLTH0F13244g</name>
</gene>
<dbReference type="GO" id="GO:0005737">
    <property type="term" value="C:cytoplasm"/>
    <property type="evidence" value="ECO:0007669"/>
    <property type="project" value="TreeGrafter"/>
</dbReference>
<dbReference type="InParanoid" id="C5DJ39"/>
<name>C5DJ39_LACTC</name>
<dbReference type="InterPro" id="IPR032675">
    <property type="entry name" value="LRR_dom_sf"/>
</dbReference>
<dbReference type="PROSITE" id="PS51450">
    <property type="entry name" value="LRR"/>
    <property type="match status" value="1"/>
</dbReference>
<dbReference type="eggNOG" id="KOG3207">
    <property type="taxonomic scope" value="Eukaryota"/>
</dbReference>
<dbReference type="Proteomes" id="UP000002036">
    <property type="component" value="Chromosome F"/>
</dbReference>
<evidence type="ECO:0000259" key="4">
    <source>
        <dbReference type="PROSITE" id="PS50245"/>
    </source>
</evidence>
<keyword evidence="6" id="KW-1185">Reference proteome</keyword>
<sequence>MIEIGDRLFVDGHTCSVLFIGYIPAWKDSRAFGLEWDEPKRGKHSGYLNGVEYFKTRIPNAGSFVKESKLLYAIQSRKSFVEAVNNVYLRGLENREDVFFGFKKVELFGLNVLASKNQDLENLKYLDLSAKLIASSGETKDLLALNFRFKSLTQLNLSSNLFKDFSEVSRVLSGIPHLRSLDISNNRFEVYSNAADAEQVQSLEELRANFCQLSTEGIANLLSYFPNLKRLELSGNCARELDSISFPASLSELSLAENCLSTMPLNIFEASVVRLNVSSNKIYSLLGGVFPKIEALDLSYCCIDRWDSIDEICTNFPNMKDFRINGNPLTMDESDDNVFLQLIGRNRNIDRLNGSFLTEKVRYDAEIYFMAQVSTQNATINKAGRQWNYLLQKHGPVSRGGGSIGSGTIFEILTVDLEFEGYKVRELSMLPSYSIRFLKTTISRTLSIPASEFNLYYVLEGGTQQEFSFEFSPISMFNIKSGDRICVDLKNAKRRSSAS</sequence>
<dbReference type="SUPFAM" id="SSF54236">
    <property type="entry name" value="Ubiquitin-like"/>
    <property type="match status" value="1"/>
</dbReference>
<dbReference type="EMBL" id="CU928170">
    <property type="protein sequence ID" value="CAR24328.1"/>
    <property type="molecule type" value="Genomic_DNA"/>
</dbReference>
<dbReference type="InterPro" id="IPR000938">
    <property type="entry name" value="CAP-Gly_domain"/>
</dbReference>
<keyword evidence="3" id="KW-0143">Chaperone</keyword>
<evidence type="ECO:0000256" key="1">
    <source>
        <dbReference type="ARBA" id="ARBA00022614"/>
    </source>
</evidence>